<gene>
    <name evidence="2" type="ORF">C3B61_09540</name>
</gene>
<keyword evidence="1" id="KW-0812">Transmembrane</keyword>
<evidence type="ECO:0000313" key="3">
    <source>
        <dbReference type="Proteomes" id="UP000237340"/>
    </source>
</evidence>
<feature type="transmembrane region" description="Helical" evidence="1">
    <location>
        <begin position="32"/>
        <end position="54"/>
    </location>
</feature>
<proteinExistence type="predicted"/>
<comment type="caution">
    <text evidence="2">The sequence shown here is derived from an EMBL/GenBank/DDBJ whole genome shotgun (WGS) entry which is preliminary data.</text>
</comment>
<evidence type="ECO:0000256" key="1">
    <source>
        <dbReference type="SAM" id="Phobius"/>
    </source>
</evidence>
<dbReference type="Proteomes" id="UP000237340">
    <property type="component" value="Unassembled WGS sequence"/>
</dbReference>
<dbReference type="AlphaFoldDB" id="A0A2S3ZFX2"/>
<protein>
    <submittedName>
        <fullName evidence="2">Uncharacterized protein</fullName>
    </submittedName>
</protein>
<dbReference type="EMBL" id="PPXD01000011">
    <property type="protein sequence ID" value="POH65998.1"/>
    <property type="molecule type" value="Genomic_DNA"/>
</dbReference>
<reference evidence="2 3" key="1">
    <citation type="submission" date="2018-01" db="EMBL/GenBank/DDBJ databases">
        <title>Cryobacterium sp. nov., from glaciers in China.</title>
        <authorList>
            <person name="Liu Q."/>
            <person name="Xin Y.-H."/>
        </authorList>
    </citation>
    <scope>NUCLEOTIDE SEQUENCE [LARGE SCALE GENOMIC DNA]</scope>
    <source>
        <strain evidence="2 3">TMN-42</strain>
    </source>
</reference>
<keyword evidence="1" id="KW-1133">Transmembrane helix</keyword>
<accession>A0A2S3ZFX2</accession>
<keyword evidence="1" id="KW-0472">Membrane</keyword>
<evidence type="ECO:0000313" key="2">
    <source>
        <dbReference type="EMBL" id="POH65998.1"/>
    </source>
</evidence>
<dbReference type="RefSeq" id="WP_103460405.1">
    <property type="nucleotide sequence ID" value="NZ_PPXD01000011.1"/>
</dbReference>
<organism evidence="2 3">
    <name type="scientific">Cryobacterium zongtaii</name>
    <dbReference type="NCBI Taxonomy" id="1259217"/>
    <lineage>
        <taxon>Bacteria</taxon>
        <taxon>Bacillati</taxon>
        <taxon>Actinomycetota</taxon>
        <taxon>Actinomycetes</taxon>
        <taxon>Micrococcales</taxon>
        <taxon>Microbacteriaceae</taxon>
        <taxon>Cryobacterium</taxon>
    </lineage>
</organism>
<sequence>MFTLAQSLFTEVRRRARLVRSTADAGLQTVEWIFLVVGILVIAGIVIAAVTAFVQAQVGKLPG</sequence>
<keyword evidence="3" id="KW-1185">Reference proteome</keyword>
<name>A0A2S3ZFX2_9MICO</name>